<gene>
    <name evidence="3" type="ORF">A2845_05075</name>
</gene>
<feature type="transmembrane region" description="Helical" evidence="1">
    <location>
        <begin position="297"/>
        <end position="320"/>
    </location>
</feature>
<evidence type="ECO:0000313" key="3">
    <source>
        <dbReference type="EMBL" id="OGZ04835.1"/>
    </source>
</evidence>
<evidence type="ECO:0000256" key="2">
    <source>
        <dbReference type="SAM" id="SignalP"/>
    </source>
</evidence>
<keyword evidence="1" id="KW-0812">Transmembrane</keyword>
<protein>
    <recommendedName>
        <fullName evidence="5">DUF916 domain-containing protein</fullName>
    </recommendedName>
</protein>
<evidence type="ECO:0000256" key="1">
    <source>
        <dbReference type="SAM" id="Phobius"/>
    </source>
</evidence>
<feature type="transmembrane region" description="Helical" evidence="1">
    <location>
        <begin position="423"/>
        <end position="443"/>
    </location>
</feature>
<accession>A0A1G2CTW7</accession>
<evidence type="ECO:0000313" key="4">
    <source>
        <dbReference type="Proteomes" id="UP000177122"/>
    </source>
</evidence>
<feature type="signal peptide" evidence="2">
    <location>
        <begin position="1"/>
        <end position="40"/>
    </location>
</feature>
<evidence type="ECO:0008006" key="5">
    <source>
        <dbReference type="Google" id="ProtNLM"/>
    </source>
</evidence>
<dbReference type="Proteomes" id="UP000177122">
    <property type="component" value="Unassembled WGS sequence"/>
</dbReference>
<reference evidence="3 4" key="1">
    <citation type="journal article" date="2016" name="Nat. Commun.">
        <title>Thousands of microbial genomes shed light on interconnected biogeochemical processes in an aquifer system.</title>
        <authorList>
            <person name="Anantharaman K."/>
            <person name="Brown C.T."/>
            <person name="Hug L.A."/>
            <person name="Sharon I."/>
            <person name="Castelle C.J."/>
            <person name="Probst A.J."/>
            <person name="Thomas B.C."/>
            <person name="Singh A."/>
            <person name="Wilkins M.J."/>
            <person name="Karaoz U."/>
            <person name="Brodie E.L."/>
            <person name="Williams K.H."/>
            <person name="Hubbard S.S."/>
            <person name="Banfield J.F."/>
        </authorList>
    </citation>
    <scope>NUCLEOTIDE SEQUENCE [LARGE SCALE GENOMIC DNA]</scope>
</reference>
<dbReference type="EMBL" id="MHLI01000019">
    <property type="protein sequence ID" value="OGZ04835.1"/>
    <property type="molecule type" value="Genomic_DNA"/>
</dbReference>
<keyword evidence="1" id="KW-1133">Transmembrane helix</keyword>
<name>A0A1G2CTW7_9BACT</name>
<organism evidence="3 4">
    <name type="scientific">Candidatus Lloydbacteria bacterium RIFCSPHIGHO2_01_FULL_49_22</name>
    <dbReference type="NCBI Taxonomy" id="1798658"/>
    <lineage>
        <taxon>Bacteria</taxon>
        <taxon>Candidatus Lloydiibacteriota</taxon>
    </lineage>
</organism>
<sequence length="461" mass="51438">MQKITQHIFAHIAALSRHQFALATALLLLLSFCIPSASFAQVDTSKMSITIAPPLYQLTIAPGTLWKSTLRVVNTNPYPLIVHTTVADFHPNGETGNAVFDNLSHGSAVDTRLMSGWITLPSGDITVLPDRSYEIPFSIMVPVNADPGGHYGAIMVGTLPPDISQGSGASVGSMLTSLIFLRVPGEVVEEGLIRDFYTAKDIVPTPEQSFALRFENKGNVHLVPQGEIVITNMWGKTRGTIKVNEASSFGNVLPGSTRKFAFEWKGEESLFDIGRYKAEAVLSYGEENKQSAVRTTYFWIIPWGKVGATLFTIVFLIWFFTWSIRRYIRRALQLEREHLFGTAAEEPKVVPHEVAHAPHAKPRHHEATSPRLTLELLKRPLILGAAELSKGGVRAAHVSHAKAVHGKHRQHTSYIEWAKRYRMFILFVFVFIFGCALVGWYFAEVFQEERTYQVTEIRPKG</sequence>
<keyword evidence="1" id="KW-0472">Membrane</keyword>
<comment type="caution">
    <text evidence="3">The sequence shown here is derived from an EMBL/GenBank/DDBJ whole genome shotgun (WGS) entry which is preliminary data.</text>
</comment>
<feature type="chain" id="PRO_5009582399" description="DUF916 domain-containing protein" evidence="2">
    <location>
        <begin position="41"/>
        <end position="461"/>
    </location>
</feature>
<keyword evidence="2" id="KW-0732">Signal</keyword>
<proteinExistence type="predicted"/>
<dbReference type="AlphaFoldDB" id="A0A1G2CTW7"/>